<evidence type="ECO:0000256" key="6">
    <source>
        <dbReference type="ARBA" id="ARBA00022516"/>
    </source>
</evidence>
<dbReference type="GO" id="GO:0000035">
    <property type="term" value="F:acyl binding"/>
    <property type="evidence" value="ECO:0007669"/>
    <property type="project" value="TreeGrafter"/>
</dbReference>
<dbReference type="PANTHER" id="PTHR20863:SF28">
    <property type="entry name" value="ACYL CARRIER PROTEIN, MITOCHONDRIAL"/>
    <property type="match status" value="1"/>
</dbReference>
<proteinExistence type="inferred from homology"/>
<evidence type="ECO:0000256" key="8">
    <source>
        <dbReference type="ARBA" id="ARBA00022832"/>
    </source>
</evidence>
<dbReference type="FunFam" id="1.10.1200.10:FF:000003">
    <property type="entry name" value="Acyl carrier protein"/>
    <property type="match status" value="1"/>
</dbReference>
<evidence type="ECO:0000313" key="17">
    <source>
        <dbReference type="Proteomes" id="UP000005408"/>
    </source>
</evidence>
<evidence type="ECO:0000256" key="10">
    <source>
        <dbReference type="ARBA" id="ARBA00022982"/>
    </source>
</evidence>
<reference evidence="16" key="1">
    <citation type="submission" date="2022-08" db="UniProtKB">
        <authorList>
            <consortium name="EnsemblMetazoa"/>
        </authorList>
    </citation>
    <scope>IDENTIFICATION</scope>
    <source>
        <strain evidence="16">05x7-T-G4-1.051#20</strain>
    </source>
</reference>
<dbReference type="GO" id="GO:0000036">
    <property type="term" value="F:acyl carrier activity"/>
    <property type="evidence" value="ECO:0007669"/>
    <property type="project" value="TreeGrafter"/>
</dbReference>
<keyword evidence="8" id="KW-0276">Fatty acid metabolism</keyword>
<keyword evidence="6 14" id="KW-0444">Lipid biosynthesis</keyword>
<evidence type="ECO:0000256" key="13">
    <source>
        <dbReference type="ARBA" id="ARBA00023160"/>
    </source>
</evidence>
<keyword evidence="17" id="KW-1185">Reference proteome</keyword>
<accession>A0A8W8J9R2</accession>
<keyword evidence="9" id="KW-0809">Transit peptide</keyword>
<dbReference type="SUPFAM" id="SSF47336">
    <property type="entry name" value="ACP-like"/>
    <property type="match status" value="1"/>
</dbReference>
<dbReference type="PANTHER" id="PTHR20863">
    <property type="entry name" value="ACYL CARRIER PROTEIN"/>
    <property type="match status" value="1"/>
</dbReference>
<dbReference type="InterPro" id="IPR006162">
    <property type="entry name" value="Ppantetheine_attach_site"/>
</dbReference>
<evidence type="ECO:0000256" key="11">
    <source>
        <dbReference type="ARBA" id="ARBA00023098"/>
    </source>
</evidence>
<keyword evidence="5 14" id="KW-0596">Phosphopantetheine</keyword>
<keyword evidence="12" id="KW-0496">Mitochondrion</keyword>
<comment type="subcellular location">
    <subcellularLocation>
        <location evidence="1">Mitochondrion</location>
    </subcellularLocation>
</comment>
<dbReference type="HAMAP" id="MF_01217">
    <property type="entry name" value="Acyl_carrier"/>
    <property type="match status" value="1"/>
</dbReference>
<evidence type="ECO:0000256" key="3">
    <source>
        <dbReference type="ARBA" id="ARBA00010930"/>
    </source>
</evidence>
<evidence type="ECO:0000256" key="2">
    <source>
        <dbReference type="ARBA" id="ARBA00005194"/>
    </source>
</evidence>
<dbReference type="InterPro" id="IPR009081">
    <property type="entry name" value="PP-bd_ACP"/>
</dbReference>
<dbReference type="PROSITE" id="PS50075">
    <property type="entry name" value="CARRIER"/>
    <property type="match status" value="1"/>
</dbReference>
<evidence type="ECO:0000256" key="14">
    <source>
        <dbReference type="RuleBase" id="RU000722"/>
    </source>
</evidence>
<dbReference type="InterPro" id="IPR036736">
    <property type="entry name" value="ACP-like_sf"/>
</dbReference>
<comment type="similarity">
    <text evidence="3">Belongs to the acyl carrier protein (ACP) family.</text>
</comment>
<dbReference type="PROSITE" id="PS00012">
    <property type="entry name" value="PHOSPHOPANTETHEINE"/>
    <property type="match status" value="1"/>
</dbReference>
<keyword evidence="11" id="KW-0443">Lipid metabolism</keyword>
<dbReference type="EnsemblMetazoa" id="G1779.2">
    <property type="protein sequence ID" value="G1779.2:cds"/>
    <property type="gene ID" value="G1779"/>
</dbReference>
<name>A0A8W8J9R2_MAGGI</name>
<dbReference type="GO" id="GO:0005739">
    <property type="term" value="C:mitochondrion"/>
    <property type="evidence" value="ECO:0007669"/>
    <property type="project" value="UniProtKB-SubCell"/>
</dbReference>
<feature type="domain" description="Carrier" evidence="15">
    <location>
        <begin position="125"/>
        <end position="200"/>
    </location>
</feature>
<evidence type="ECO:0000256" key="4">
    <source>
        <dbReference type="ARBA" id="ARBA00022448"/>
    </source>
</evidence>
<evidence type="ECO:0000256" key="1">
    <source>
        <dbReference type="ARBA" id="ARBA00004173"/>
    </source>
</evidence>
<keyword evidence="13 14" id="KW-0275">Fatty acid biosynthesis</keyword>
<organism evidence="16 17">
    <name type="scientific">Magallana gigas</name>
    <name type="common">Pacific oyster</name>
    <name type="synonym">Crassostrea gigas</name>
    <dbReference type="NCBI Taxonomy" id="29159"/>
    <lineage>
        <taxon>Eukaryota</taxon>
        <taxon>Metazoa</taxon>
        <taxon>Spiralia</taxon>
        <taxon>Lophotrochozoa</taxon>
        <taxon>Mollusca</taxon>
        <taxon>Bivalvia</taxon>
        <taxon>Autobranchia</taxon>
        <taxon>Pteriomorphia</taxon>
        <taxon>Ostreida</taxon>
        <taxon>Ostreoidea</taxon>
        <taxon>Ostreidae</taxon>
        <taxon>Magallana</taxon>
    </lineage>
</organism>
<dbReference type="Proteomes" id="UP000005408">
    <property type="component" value="Unassembled WGS sequence"/>
</dbReference>
<evidence type="ECO:0000259" key="15">
    <source>
        <dbReference type="PROSITE" id="PS50075"/>
    </source>
</evidence>
<evidence type="ECO:0000256" key="7">
    <source>
        <dbReference type="ARBA" id="ARBA00022553"/>
    </source>
</evidence>
<dbReference type="Pfam" id="PF00550">
    <property type="entry name" value="PP-binding"/>
    <property type="match status" value="1"/>
</dbReference>
<evidence type="ECO:0000256" key="5">
    <source>
        <dbReference type="ARBA" id="ARBA00022450"/>
    </source>
</evidence>
<dbReference type="InterPro" id="IPR003231">
    <property type="entry name" value="ACP"/>
</dbReference>
<keyword evidence="10" id="KW-0249">Electron transport</keyword>
<evidence type="ECO:0000256" key="9">
    <source>
        <dbReference type="ARBA" id="ARBA00022946"/>
    </source>
</evidence>
<dbReference type="Gene3D" id="1.10.1200.10">
    <property type="entry name" value="ACP-like"/>
    <property type="match status" value="1"/>
</dbReference>
<keyword evidence="4" id="KW-0813">Transport</keyword>
<dbReference type="AlphaFoldDB" id="A0A8W8J9R2"/>
<sequence>MHRGVVLKLPIETMSPFEMTKRCDRVFRSDCSWRNHRGFSIVRGFPNGKVVLSKMATAVRNVRSLMNISRFMIQSTACKASAVSVVHSRRISSLNRCPNFTNQLRPMQPQQIQKRFAGKNVYTIEEVEKRVMITLQLFDKIDPEKLTKDSHFIKDLGLDSLDQVEIIMAMEDDFDFEIPDDDAERLMTPALIIEYICDKEDTYE</sequence>
<keyword evidence="7" id="KW-0597">Phosphoprotein</keyword>
<comment type="function">
    <text evidence="14">Carrier of the growing fatty acid chain in fatty acid biosynthesis.</text>
</comment>
<protein>
    <recommendedName>
        <fullName evidence="14">Acyl carrier protein</fullName>
    </recommendedName>
</protein>
<evidence type="ECO:0000256" key="12">
    <source>
        <dbReference type="ARBA" id="ARBA00023128"/>
    </source>
</evidence>
<evidence type="ECO:0000313" key="16">
    <source>
        <dbReference type="EnsemblMetazoa" id="G1779.2:cds"/>
    </source>
</evidence>
<comment type="pathway">
    <text evidence="2">Lipid metabolism; fatty acid biosynthesis.</text>
</comment>